<dbReference type="FunCoup" id="E4X8Y2">
    <property type="interactions" value="118"/>
</dbReference>
<accession>E4X8Y2</accession>
<comment type="function">
    <text evidence="6">Plays an essential role in the assembly of succinate dehydrogenase (SDH), an enzyme complex (also referred to as respiratory complex II) that is a component of both the tricarboxylic acid (TCA) cycle and the mitochondrial electron transport chain, and which couples the oxidation of succinate to fumarate with the reduction of ubiquinone (coenzyme Q) to ubiquinol. Promotes maturation of the iron-sulfur protein subunit of the SDH catalytic dimer, protecting it from the deleterious effects of oxidants. May act together with SDHAF1.</text>
</comment>
<evidence type="ECO:0000313" key="7">
    <source>
        <dbReference type="EMBL" id="CBY18910.1"/>
    </source>
</evidence>
<evidence type="ECO:0000256" key="3">
    <source>
        <dbReference type="ARBA" id="ARBA00022946"/>
    </source>
</evidence>
<dbReference type="InterPro" id="IPR008381">
    <property type="entry name" value="SDHAF3/Sdh7"/>
</dbReference>
<dbReference type="AlphaFoldDB" id="E4X8Y2"/>
<sequence length="113" mass="13327">MIQRHRVLALYKRVLKCNAMLVPDMRQLGDVYTKVEFRQHKDAKPQFVEEFIIQWNMYCDDIEKGQIGKGITEDQLDNDLSAEQQMQLYELMKETTKPAPQFAMQDPFGQKKS</sequence>
<dbReference type="GO" id="GO:0005758">
    <property type="term" value="C:mitochondrial intermembrane space"/>
    <property type="evidence" value="ECO:0007669"/>
    <property type="project" value="TreeGrafter"/>
</dbReference>
<evidence type="ECO:0000256" key="1">
    <source>
        <dbReference type="ARBA" id="ARBA00004305"/>
    </source>
</evidence>
<keyword evidence="5 6" id="KW-0143">Chaperone</keyword>
<dbReference type="GO" id="GO:0006105">
    <property type="term" value="P:succinate metabolic process"/>
    <property type="evidence" value="ECO:0007669"/>
    <property type="project" value="TreeGrafter"/>
</dbReference>
<evidence type="ECO:0000256" key="6">
    <source>
        <dbReference type="RuleBase" id="RU368039"/>
    </source>
</evidence>
<protein>
    <recommendedName>
        <fullName evidence="6">Succinate dehydrogenase assembly factor 3</fullName>
        <shortName evidence="6">SDH assembly factor 3</shortName>
        <shortName evidence="6">SDHAF3</shortName>
    </recommendedName>
</protein>
<gene>
    <name evidence="7" type="ORF">GSOID_T00004328001</name>
</gene>
<reference evidence="7" key="1">
    <citation type="journal article" date="2010" name="Science">
        <title>Plasticity of animal genome architecture unmasked by rapid evolution of a pelagic tunicate.</title>
        <authorList>
            <person name="Denoeud F."/>
            <person name="Henriet S."/>
            <person name="Mungpakdee S."/>
            <person name="Aury J.M."/>
            <person name="Da Silva C."/>
            <person name="Brinkmann H."/>
            <person name="Mikhaleva J."/>
            <person name="Olsen L.C."/>
            <person name="Jubin C."/>
            <person name="Canestro C."/>
            <person name="Bouquet J.M."/>
            <person name="Danks G."/>
            <person name="Poulain J."/>
            <person name="Campsteijn C."/>
            <person name="Adamski M."/>
            <person name="Cross I."/>
            <person name="Yadetie F."/>
            <person name="Muffato M."/>
            <person name="Louis A."/>
            <person name="Butcher S."/>
            <person name="Tsagkogeorga G."/>
            <person name="Konrad A."/>
            <person name="Singh S."/>
            <person name="Jensen M.F."/>
            <person name="Cong E.H."/>
            <person name="Eikeseth-Otteraa H."/>
            <person name="Noel B."/>
            <person name="Anthouard V."/>
            <person name="Porcel B.M."/>
            <person name="Kachouri-Lafond R."/>
            <person name="Nishino A."/>
            <person name="Ugolini M."/>
            <person name="Chourrout P."/>
            <person name="Nishida H."/>
            <person name="Aasland R."/>
            <person name="Huzurbazar S."/>
            <person name="Westhof E."/>
            <person name="Delsuc F."/>
            <person name="Lehrach H."/>
            <person name="Reinhardt R."/>
            <person name="Weissenbach J."/>
            <person name="Roy S.W."/>
            <person name="Artiguenave F."/>
            <person name="Postlethwait J.H."/>
            <person name="Manak J.R."/>
            <person name="Thompson E.M."/>
            <person name="Jaillon O."/>
            <person name="Du Pasquier L."/>
            <person name="Boudinot P."/>
            <person name="Liberles D.A."/>
            <person name="Volff J.N."/>
            <person name="Philippe H."/>
            <person name="Lenhard B."/>
            <person name="Roest Crollius H."/>
            <person name="Wincker P."/>
            <person name="Chourrout D."/>
        </authorList>
    </citation>
    <scope>NUCLEOTIDE SEQUENCE [LARGE SCALE GENOMIC DNA]</scope>
</reference>
<dbReference type="Proteomes" id="UP000001307">
    <property type="component" value="Unassembled WGS sequence"/>
</dbReference>
<evidence type="ECO:0000256" key="4">
    <source>
        <dbReference type="ARBA" id="ARBA00023128"/>
    </source>
</evidence>
<comment type="similarity">
    <text evidence="2 6">Belongs to the complex I LYR family. SDHAF3 subfamily.</text>
</comment>
<dbReference type="InParanoid" id="E4X8Y2"/>
<dbReference type="PANTHER" id="PTHR13137">
    <property type="entry name" value="DC11 ACN9 HOMOLOG"/>
    <property type="match status" value="1"/>
</dbReference>
<dbReference type="EMBL" id="FN653030">
    <property type="protein sequence ID" value="CBY18910.1"/>
    <property type="molecule type" value="Genomic_DNA"/>
</dbReference>
<proteinExistence type="inferred from homology"/>
<dbReference type="Pfam" id="PF13233">
    <property type="entry name" value="Complex1_LYR_2"/>
    <property type="match status" value="1"/>
</dbReference>
<dbReference type="PANTHER" id="PTHR13137:SF6">
    <property type="entry name" value="SUCCINATE DEHYDROGENASE ASSEMBLY FACTOR 3, MITOCHONDRIAL"/>
    <property type="match status" value="1"/>
</dbReference>
<dbReference type="OrthoDB" id="278329at2759"/>
<evidence type="ECO:0000256" key="2">
    <source>
        <dbReference type="ARBA" id="ARBA00006020"/>
    </source>
</evidence>
<evidence type="ECO:0000313" key="8">
    <source>
        <dbReference type="Proteomes" id="UP000001307"/>
    </source>
</evidence>
<keyword evidence="4 6" id="KW-0496">Mitochondrion</keyword>
<comment type="subunit">
    <text evidence="6">Interacts with the iron-sulfur protein subunit within the SDH catalytic dimer.</text>
</comment>
<evidence type="ECO:0000256" key="5">
    <source>
        <dbReference type="ARBA" id="ARBA00023186"/>
    </source>
</evidence>
<dbReference type="CDD" id="cd20270">
    <property type="entry name" value="Complex1_LYR_SDHAF3_LYRM10"/>
    <property type="match status" value="1"/>
</dbReference>
<comment type="subcellular location">
    <subcellularLocation>
        <location evidence="1 6">Mitochondrion matrix</location>
    </subcellularLocation>
</comment>
<keyword evidence="8" id="KW-1185">Reference proteome</keyword>
<dbReference type="GO" id="GO:0005759">
    <property type="term" value="C:mitochondrial matrix"/>
    <property type="evidence" value="ECO:0007669"/>
    <property type="project" value="UniProtKB-SubCell"/>
</dbReference>
<name>E4X8Y2_OIKDI</name>
<keyword evidence="3" id="KW-0809">Transit peptide</keyword>
<dbReference type="GO" id="GO:0034553">
    <property type="term" value="P:mitochondrial respiratory chain complex II assembly"/>
    <property type="evidence" value="ECO:0007669"/>
    <property type="project" value="UniProtKB-UniRule"/>
</dbReference>
<organism evidence="7">
    <name type="scientific">Oikopleura dioica</name>
    <name type="common">Tunicate</name>
    <dbReference type="NCBI Taxonomy" id="34765"/>
    <lineage>
        <taxon>Eukaryota</taxon>
        <taxon>Metazoa</taxon>
        <taxon>Chordata</taxon>
        <taxon>Tunicata</taxon>
        <taxon>Appendicularia</taxon>
        <taxon>Copelata</taxon>
        <taxon>Oikopleuridae</taxon>
        <taxon>Oikopleura</taxon>
    </lineage>
</organism>